<dbReference type="AlphaFoldDB" id="A0A8J3YU17"/>
<dbReference type="Proteomes" id="UP000619260">
    <property type="component" value="Unassembled WGS sequence"/>
</dbReference>
<accession>A0A8J3YU17</accession>
<dbReference type="InterPro" id="IPR029044">
    <property type="entry name" value="Nucleotide-diphossugar_trans"/>
</dbReference>
<dbReference type="Pfam" id="PF00535">
    <property type="entry name" value="Glycos_transf_2"/>
    <property type="match status" value="1"/>
</dbReference>
<dbReference type="SUPFAM" id="SSF53448">
    <property type="entry name" value="Nucleotide-diphospho-sugar transferases"/>
    <property type="match status" value="1"/>
</dbReference>
<proteinExistence type="predicted"/>
<evidence type="ECO:0000259" key="2">
    <source>
        <dbReference type="Pfam" id="PF00535"/>
    </source>
</evidence>
<dbReference type="PANTHER" id="PTHR43646">
    <property type="entry name" value="GLYCOSYLTRANSFERASE"/>
    <property type="match status" value="1"/>
</dbReference>
<dbReference type="GO" id="GO:0016740">
    <property type="term" value="F:transferase activity"/>
    <property type="evidence" value="ECO:0007669"/>
    <property type="project" value="UniProtKB-KW"/>
</dbReference>
<keyword evidence="1" id="KW-1133">Transmembrane helix</keyword>
<keyword evidence="3" id="KW-0808">Transferase</keyword>
<evidence type="ECO:0000256" key="1">
    <source>
        <dbReference type="SAM" id="Phobius"/>
    </source>
</evidence>
<dbReference type="EMBL" id="BOPF01000031">
    <property type="protein sequence ID" value="GIJ49865.1"/>
    <property type="molecule type" value="Genomic_DNA"/>
</dbReference>
<protein>
    <submittedName>
        <fullName evidence="3">Glycosyl transferase</fullName>
    </submittedName>
</protein>
<keyword evidence="4" id="KW-1185">Reference proteome</keyword>
<feature type="domain" description="Glycosyltransferase 2-like" evidence="2">
    <location>
        <begin position="43"/>
        <end position="209"/>
    </location>
</feature>
<reference evidence="3" key="1">
    <citation type="submission" date="2021-01" db="EMBL/GenBank/DDBJ databases">
        <title>Whole genome shotgun sequence of Virgisporangium aliadipatigenens NBRC 105644.</title>
        <authorList>
            <person name="Komaki H."/>
            <person name="Tamura T."/>
        </authorList>
    </citation>
    <scope>NUCLEOTIDE SEQUENCE</scope>
    <source>
        <strain evidence="3">NBRC 105644</strain>
    </source>
</reference>
<comment type="caution">
    <text evidence="3">The sequence shown here is derived from an EMBL/GenBank/DDBJ whole genome shotgun (WGS) entry which is preliminary data.</text>
</comment>
<dbReference type="CDD" id="cd00761">
    <property type="entry name" value="Glyco_tranf_GTA_type"/>
    <property type="match status" value="1"/>
</dbReference>
<gene>
    <name evidence="3" type="ORF">Val02_67510</name>
</gene>
<keyword evidence="1" id="KW-0812">Transmembrane</keyword>
<dbReference type="Gene3D" id="3.90.550.10">
    <property type="entry name" value="Spore Coat Polysaccharide Biosynthesis Protein SpsA, Chain A"/>
    <property type="match status" value="1"/>
</dbReference>
<feature type="transmembrane region" description="Helical" evidence="1">
    <location>
        <begin position="267"/>
        <end position="290"/>
    </location>
</feature>
<evidence type="ECO:0000313" key="4">
    <source>
        <dbReference type="Proteomes" id="UP000619260"/>
    </source>
</evidence>
<organism evidence="3 4">
    <name type="scientific">Virgisporangium aliadipatigenens</name>
    <dbReference type="NCBI Taxonomy" id="741659"/>
    <lineage>
        <taxon>Bacteria</taxon>
        <taxon>Bacillati</taxon>
        <taxon>Actinomycetota</taxon>
        <taxon>Actinomycetes</taxon>
        <taxon>Micromonosporales</taxon>
        <taxon>Micromonosporaceae</taxon>
        <taxon>Virgisporangium</taxon>
    </lineage>
</organism>
<feature type="transmembrane region" description="Helical" evidence="1">
    <location>
        <begin position="297"/>
        <end position="319"/>
    </location>
</feature>
<sequence length="365" mass="38827">MAFVTVISLLSVAVTVHIVVNSSLLRRPAPRPSTVDTPADVAVLLPLRNEAHRVEPCLRALLELEGKPEIVVLDDGSTDGTAQLVHALAGDRVRLLLAADALPPGWLGKPYACQRLAEAAGGAEVLAFVDADVVLAPDAITASVGLLDGFDLVSPYPRILADGWGQRLAQPLLQWSWLAFLPLRAMERSRRPSLAAAGGQFLVVRRDAYFRAGGHAAVRDRVLEDVELARAVKRSGGRIALADGSRLASCRMYATWPELVDGYTKSLWASFGSALGAAAVVALLALLFVVPLGGWAFGPAAGLIGLGGYLSGVAGRVVSARATGGRAWPDALGHPLSVLIFAWLVWRSFRRRGRIRWKGRPVTAP</sequence>
<dbReference type="InterPro" id="IPR001173">
    <property type="entry name" value="Glyco_trans_2-like"/>
</dbReference>
<name>A0A8J3YU17_9ACTN</name>
<dbReference type="PANTHER" id="PTHR43646:SF3">
    <property type="entry name" value="SLR1566 PROTEIN"/>
    <property type="match status" value="1"/>
</dbReference>
<evidence type="ECO:0000313" key="3">
    <source>
        <dbReference type="EMBL" id="GIJ49865.1"/>
    </source>
</evidence>
<keyword evidence="1" id="KW-0472">Membrane</keyword>
<feature type="transmembrane region" description="Helical" evidence="1">
    <location>
        <begin position="331"/>
        <end position="349"/>
    </location>
</feature>